<accession>A0A0J8D3Q4</accession>
<gene>
    <name evidence="4" type="ORF">CLCY_1c00370</name>
</gene>
<dbReference type="RefSeq" id="WP_048571208.1">
    <property type="nucleotide sequence ID" value="NZ_LFVU01000028.1"/>
</dbReference>
<evidence type="ECO:0008006" key="6">
    <source>
        <dbReference type="Google" id="ProtNLM"/>
    </source>
</evidence>
<keyword evidence="5" id="KW-1185">Reference proteome</keyword>
<dbReference type="Gene3D" id="2.60.40.1630">
    <property type="entry name" value="bacillus anthracis domain"/>
    <property type="match status" value="1"/>
</dbReference>
<keyword evidence="1" id="KW-0812">Transmembrane</keyword>
<dbReference type="Pfam" id="PF18705">
    <property type="entry name" value="DUF5643"/>
    <property type="match status" value="1"/>
</dbReference>
<feature type="domain" description="DUF4179" evidence="2">
    <location>
        <begin position="58"/>
        <end position="140"/>
    </location>
</feature>
<dbReference type="Proteomes" id="UP000036756">
    <property type="component" value="Unassembled WGS sequence"/>
</dbReference>
<evidence type="ECO:0000259" key="3">
    <source>
        <dbReference type="Pfam" id="PF18705"/>
    </source>
</evidence>
<evidence type="ECO:0000256" key="1">
    <source>
        <dbReference type="SAM" id="Phobius"/>
    </source>
</evidence>
<protein>
    <recommendedName>
        <fullName evidence="6">DUF4179 domain-containing protein</fullName>
    </recommendedName>
</protein>
<dbReference type="InterPro" id="IPR025436">
    <property type="entry name" value="DUF4179"/>
</dbReference>
<dbReference type="STRING" id="1121307.CLCY_1c00370"/>
<organism evidence="4 5">
    <name type="scientific">Clostridium cylindrosporum DSM 605</name>
    <dbReference type="NCBI Taxonomy" id="1121307"/>
    <lineage>
        <taxon>Bacteria</taxon>
        <taxon>Bacillati</taxon>
        <taxon>Bacillota</taxon>
        <taxon>Clostridia</taxon>
        <taxon>Eubacteriales</taxon>
        <taxon>Clostridiaceae</taxon>
        <taxon>Clostridium</taxon>
    </lineage>
</organism>
<dbReference type="AlphaFoldDB" id="A0A0J8D3Q4"/>
<dbReference type="EMBL" id="LFVU01000028">
    <property type="protein sequence ID" value="KMT20805.1"/>
    <property type="molecule type" value="Genomic_DNA"/>
</dbReference>
<reference evidence="4 5" key="1">
    <citation type="submission" date="2015-06" db="EMBL/GenBank/DDBJ databases">
        <title>Draft genome sequence of the purine-degrading Clostridium cylindrosporum HC-1 (DSM 605).</title>
        <authorList>
            <person name="Poehlein A."/>
            <person name="Schiel-Bengelsdorf B."/>
            <person name="Bengelsdorf F."/>
            <person name="Daniel R."/>
            <person name="Duerre P."/>
        </authorList>
    </citation>
    <scope>NUCLEOTIDE SEQUENCE [LARGE SCALE GENOMIC DNA]</scope>
    <source>
        <strain evidence="4 5">DSM 605</strain>
    </source>
</reference>
<dbReference type="InterPro" id="IPR040680">
    <property type="entry name" value="DUF5643"/>
</dbReference>
<keyword evidence="1" id="KW-0472">Membrane</keyword>
<name>A0A0J8D3Q4_CLOCY</name>
<feature type="transmembrane region" description="Helical" evidence="1">
    <location>
        <begin position="57"/>
        <end position="79"/>
    </location>
</feature>
<evidence type="ECO:0000313" key="5">
    <source>
        <dbReference type="Proteomes" id="UP000036756"/>
    </source>
</evidence>
<feature type="domain" description="DUF5643" evidence="3">
    <location>
        <begin position="231"/>
        <end position="336"/>
    </location>
</feature>
<keyword evidence="1" id="KW-1133">Transmembrane helix</keyword>
<sequence>MKKNSKNDGYIYHALNYYQIEEDTDIDNVDKIDEITSKRIKKLLDNKIKRNKPKYRGFKAIGLGLFIAINVILLSSGGVKVYANIGKSIVASFAKLIGDVGEYDKYTSMVNASVTDKGIKFVINEVISDGNHLVVSYSIISDASLKDKLKDISEIGSWPSINGKQFSGLTREGKMISENRYDGCDWVKDSEGIIPKGDFYLDIQMKDIGKLKGNWDISVKVNSDKIKEKVKEYKVNKNIKTVKNQNITIKKIITSPLSVGVKCTSSYGRDSYTLFDDKGNQLDFKGVHTSDGNITMDYSGLLSEDTKSLTFVPFKIKEDYEPRFEIYSLDKLPIKIDQGKYGSFTVKKAEWIEKDKLKISYEVDSKYPLTVSAAPILLDPNNKEMDSDKLTNYQVSRGDLKNFEKVFSGLDRSKIYKLGAHKMYEWHIMYEDKAFTINLKK</sequence>
<proteinExistence type="predicted"/>
<dbReference type="PATRIC" id="fig|1121307.3.peg.398"/>
<comment type="caution">
    <text evidence="4">The sequence shown here is derived from an EMBL/GenBank/DDBJ whole genome shotgun (WGS) entry which is preliminary data.</text>
</comment>
<dbReference type="OrthoDB" id="1838966at2"/>
<evidence type="ECO:0000259" key="2">
    <source>
        <dbReference type="Pfam" id="PF13786"/>
    </source>
</evidence>
<dbReference type="Pfam" id="PF13786">
    <property type="entry name" value="DUF4179"/>
    <property type="match status" value="1"/>
</dbReference>
<evidence type="ECO:0000313" key="4">
    <source>
        <dbReference type="EMBL" id="KMT20805.1"/>
    </source>
</evidence>